<evidence type="ECO:0000313" key="1">
    <source>
        <dbReference type="EMBL" id="TFD23475.1"/>
    </source>
</evidence>
<proteinExistence type="predicted"/>
<evidence type="ECO:0000313" key="2">
    <source>
        <dbReference type="Proteomes" id="UP000298424"/>
    </source>
</evidence>
<organism evidence="1 2">
    <name type="scientific">Cryobacterium lyxosi</name>
    <dbReference type="NCBI Taxonomy" id="1259228"/>
    <lineage>
        <taxon>Bacteria</taxon>
        <taxon>Bacillati</taxon>
        <taxon>Actinomycetota</taxon>
        <taxon>Actinomycetes</taxon>
        <taxon>Micrococcales</taxon>
        <taxon>Microbacteriaceae</taxon>
        <taxon>Cryobacterium</taxon>
    </lineage>
</organism>
<keyword evidence="2" id="KW-1185">Reference proteome</keyword>
<gene>
    <name evidence="1" type="ORF">E3T27_14900</name>
</gene>
<dbReference type="AlphaFoldDB" id="A0A4V3INJ8"/>
<reference evidence="1 2" key="1">
    <citation type="submission" date="2019-03" db="EMBL/GenBank/DDBJ databases">
        <title>Genomics of glacier-inhabiting Cryobacterium strains.</title>
        <authorList>
            <person name="Liu Q."/>
            <person name="Xin Y.-H."/>
        </authorList>
    </citation>
    <scope>NUCLEOTIDE SEQUENCE [LARGE SCALE GENOMIC DNA]</scope>
    <source>
        <strain evidence="1 2">TMT1-1</strain>
    </source>
</reference>
<dbReference type="EMBL" id="SOGT01000016">
    <property type="protein sequence ID" value="TFD23475.1"/>
    <property type="molecule type" value="Genomic_DNA"/>
</dbReference>
<dbReference type="Proteomes" id="UP000298424">
    <property type="component" value="Unassembled WGS sequence"/>
</dbReference>
<comment type="caution">
    <text evidence="1">The sequence shown here is derived from an EMBL/GenBank/DDBJ whole genome shotgun (WGS) entry which is preliminary data.</text>
</comment>
<name>A0A4V3INJ8_9MICO</name>
<accession>A0A4V3INJ8</accession>
<dbReference type="OrthoDB" id="5141140at2"/>
<protein>
    <submittedName>
        <fullName evidence="1">Uncharacterized protein</fullName>
    </submittedName>
</protein>
<sequence>MADLSEQATHRIIGAYGEPFLRYVFALPEDKPVLEALQSTRAEYVVLLQTAIDQTPYSGNGDVDFTFTASSSFAYYRKELGGSLANYLHRMAGGDAKKIPSGKDPVVQAIREVAHDVWPSLLLTPPKHGPRAFWMSTTAGIFSHPKAVEACKTFMADSELKALFPNTPSIEEATSINEVILQIQANWILSSGQGGSKQLISIIDAIIFNAAVHAQLDGSPLNERGLMSAIPSSVEAFRTLATMKPVEVPAIIGFSGLRIEDDTVLKFGDDELRGVRPVEKNLLLNEADRVSSVFTTNFPIQLLKVSAFNPSEPDDFIKVWNKYSARIQESHRTLQRRIDRARLSILLASTDEELLATSEVSRYIADPTQPGGLSNWQMDPRTPASYALKAGQDKEVLRFHALIQEKHPESLDIAMKRILGAVSQRWDATDAFIDAVVVWENAFGTSTETTFRVTGSIAKLLEPGSSDERAKLQKELKNLYETRSRLVHGAKEPKPEEAWTQRERAIQIALEVLRKLYVERPDLLELSSELRSAQLLLEG</sequence>
<dbReference type="RefSeq" id="WP_134573724.1">
    <property type="nucleotide sequence ID" value="NZ_SOGT01000016.1"/>
</dbReference>